<dbReference type="OrthoDB" id="414243at2759"/>
<reference evidence="8 9" key="1">
    <citation type="submission" date="2015-09" db="EMBL/GenBank/DDBJ databases">
        <title>Draft genome of the scarab beetle Oryctes borbonicus.</title>
        <authorList>
            <person name="Meyer J.M."/>
            <person name="Markov G.V."/>
            <person name="Baskaran P."/>
            <person name="Herrmann M."/>
            <person name="Sommer R.J."/>
            <person name="Roedelsperger C."/>
        </authorList>
    </citation>
    <scope>NUCLEOTIDE SEQUENCE [LARGE SCALE GENOMIC DNA]</scope>
    <source>
        <strain evidence="8">OB123</strain>
        <tissue evidence="8">Whole animal</tissue>
    </source>
</reference>
<sequence>MSIKLTYFDLRGRAEVIRYLLKYGGIEFQDVRITIVPWGNLKSTVPFGQLPIYEEHGKVSNQTIAITRYLAKKIKLAGNNNWEDLELDALVDTTSDLLEKVVNFYHERDTERREQLKRMVLAETIPFYLSRFEAIAEKNFGFLAFGRLTWADFFFTTTIDMLDAMTGMNVLKNYPHLQGVVSNVTDLAVIKEWREKDKSSVVLANDAK</sequence>
<evidence type="ECO:0000256" key="4">
    <source>
        <dbReference type="ARBA" id="ARBA00038317"/>
    </source>
</evidence>
<comment type="catalytic activity">
    <reaction evidence="5">
        <text>RX + glutathione = an S-substituted glutathione + a halide anion + H(+)</text>
        <dbReference type="Rhea" id="RHEA:16437"/>
        <dbReference type="ChEBI" id="CHEBI:15378"/>
        <dbReference type="ChEBI" id="CHEBI:16042"/>
        <dbReference type="ChEBI" id="CHEBI:17792"/>
        <dbReference type="ChEBI" id="CHEBI:57925"/>
        <dbReference type="ChEBI" id="CHEBI:90779"/>
        <dbReference type="EC" id="2.5.1.18"/>
    </reaction>
</comment>
<dbReference type="Proteomes" id="UP000051574">
    <property type="component" value="Unassembled WGS sequence"/>
</dbReference>
<dbReference type="CDD" id="cd03039">
    <property type="entry name" value="GST_N_Sigma_like"/>
    <property type="match status" value="1"/>
</dbReference>
<evidence type="ECO:0000259" key="7">
    <source>
        <dbReference type="PROSITE" id="PS50405"/>
    </source>
</evidence>
<dbReference type="CDD" id="cd03192">
    <property type="entry name" value="GST_C_Sigma_like"/>
    <property type="match status" value="1"/>
</dbReference>
<evidence type="ECO:0000313" key="8">
    <source>
        <dbReference type="EMBL" id="KRT81980.1"/>
    </source>
</evidence>
<dbReference type="EC" id="2.5.1.18" evidence="2"/>
<dbReference type="InterPro" id="IPR010987">
    <property type="entry name" value="Glutathione-S-Trfase_C-like"/>
</dbReference>
<evidence type="ECO:0000256" key="2">
    <source>
        <dbReference type="ARBA" id="ARBA00012452"/>
    </source>
</evidence>
<dbReference type="GO" id="GO:0006749">
    <property type="term" value="P:glutathione metabolic process"/>
    <property type="evidence" value="ECO:0007669"/>
    <property type="project" value="TreeGrafter"/>
</dbReference>
<comment type="caution">
    <text evidence="8">The sequence shown here is derived from an EMBL/GenBank/DDBJ whole genome shotgun (WGS) entry which is preliminary data.</text>
</comment>
<keyword evidence="9" id="KW-1185">Reference proteome</keyword>
<evidence type="ECO:0000259" key="6">
    <source>
        <dbReference type="PROSITE" id="PS50404"/>
    </source>
</evidence>
<dbReference type="InterPro" id="IPR004045">
    <property type="entry name" value="Glutathione_S-Trfase_N"/>
</dbReference>
<dbReference type="SUPFAM" id="SSF52833">
    <property type="entry name" value="Thioredoxin-like"/>
    <property type="match status" value="1"/>
</dbReference>
<dbReference type="InterPro" id="IPR036249">
    <property type="entry name" value="Thioredoxin-like_sf"/>
</dbReference>
<evidence type="ECO:0000313" key="9">
    <source>
        <dbReference type="Proteomes" id="UP000051574"/>
    </source>
</evidence>
<dbReference type="Gene3D" id="1.20.1050.10">
    <property type="match status" value="1"/>
</dbReference>
<dbReference type="Pfam" id="PF14497">
    <property type="entry name" value="GST_C_3"/>
    <property type="match status" value="1"/>
</dbReference>
<dbReference type="GO" id="GO:0004364">
    <property type="term" value="F:glutathione transferase activity"/>
    <property type="evidence" value="ECO:0007669"/>
    <property type="project" value="UniProtKB-EC"/>
</dbReference>
<dbReference type="InterPro" id="IPR040079">
    <property type="entry name" value="Glutathione_S-Trfase"/>
</dbReference>
<dbReference type="InterPro" id="IPR050213">
    <property type="entry name" value="GST_superfamily"/>
</dbReference>
<dbReference type="EMBL" id="LJIG01015978">
    <property type="protein sequence ID" value="KRT81980.1"/>
    <property type="molecule type" value="Genomic_DNA"/>
</dbReference>
<dbReference type="SFLD" id="SFLDG01205">
    <property type="entry name" value="AMPS.1"/>
    <property type="match status" value="1"/>
</dbReference>
<dbReference type="InterPro" id="IPR036282">
    <property type="entry name" value="Glutathione-S-Trfase_C_sf"/>
</dbReference>
<name>A0A0T6B3L6_9SCAR</name>
<dbReference type="InterPro" id="IPR004046">
    <property type="entry name" value="GST_C"/>
</dbReference>
<dbReference type="SUPFAM" id="SSF47616">
    <property type="entry name" value="GST C-terminal domain-like"/>
    <property type="match status" value="1"/>
</dbReference>
<dbReference type="AlphaFoldDB" id="A0A0T6B3L6"/>
<dbReference type="PROSITE" id="PS50404">
    <property type="entry name" value="GST_NTER"/>
    <property type="match status" value="1"/>
</dbReference>
<feature type="domain" description="GST C-terminal" evidence="7">
    <location>
        <begin position="80"/>
        <end position="208"/>
    </location>
</feature>
<evidence type="ECO:0000256" key="3">
    <source>
        <dbReference type="ARBA" id="ARBA00022679"/>
    </source>
</evidence>
<dbReference type="Pfam" id="PF02798">
    <property type="entry name" value="GST_N"/>
    <property type="match status" value="1"/>
</dbReference>
<dbReference type="Gene3D" id="3.40.30.10">
    <property type="entry name" value="Glutaredoxin"/>
    <property type="match status" value="1"/>
</dbReference>
<comment type="subunit">
    <text evidence="1">Homodimer.</text>
</comment>
<dbReference type="PANTHER" id="PTHR11571:SF224">
    <property type="entry name" value="HEMATOPOIETIC PROSTAGLANDIN D SYNTHASE"/>
    <property type="match status" value="1"/>
</dbReference>
<keyword evidence="3 8" id="KW-0808">Transferase</keyword>
<accession>A0A0T6B3L6</accession>
<gene>
    <name evidence="8" type="ORF">AMK59_6158</name>
</gene>
<feature type="domain" description="GST N-terminal" evidence="6">
    <location>
        <begin position="1"/>
        <end position="78"/>
    </location>
</feature>
<dbReference type="SFLD" id="SFLDG00363">
    <property type="entry name" value="AMPS_(cytGST):_Alpha-__Mu-__Pi"/>
    <property type="match status" value="1"/>
</dbReference>
<proteinExistence type="inferred from homology"/>
<organism evidence="8 9">
    <name type="scientific">Oryctes borbonicus</name>
    <dbReference type="NCBI Taxonomy" id="1629725"/>
    <lineage>
        <taxon>Eukaryota</taxon>
        <taxon>Metazoa</taxon>
        <taxon>Ecdysozoa</taxon>
        <taxon>Arthropoda</taxon>
        <taxon>Hexapoda</taxon>
        <taxon>Insecta</taxon>
        <taxon>Pterygota</taxon>
        <taxon>Neoptera</taxon>
        <taxon>Endopterygota</taxon>
        <taxon>Coleoptera</taxon>
        <taxon>Polyphaga</taxon>
        <taxon>Scarabaeiformia</taxon>
        <taxon>Scarabaeidae</taxon>
        <taxon>Dynastinae</taxon>
        <taxon>Oryctes</taxon>
    </lineage>
</organism>
<dbReference type="FunFam" id="1.20.1050.10:FF:000030">
    <property type="entry name" value="Glutathione S-transferase S1"/>
    <property type="match status" value="1"/>
</dbReference>
<dbReference type="PANTHER" id="PTHR11571">
    <property type="entry name" value="GLUTATHIONE S-TRANSFERASE"/>
    <property type="match status" value="1"/>
</dbReference>
<protein>
    <recommendedName>
        <fullName evidence="2">glutathione transferase</fullName>
        <ecNumber evidence="2">2.5.1.18</ecNumber>
    </recommendedName>
</protein>
<evidence type="ECO:0000256" key="1">
    <source>
        <dbReference type="ARBA" id="ARBA00011738"/>
    </source>
</evidence>
<evidence type="ECO:0000256" key="5">
    <source>
        <dbReference type="ARBA" id="ARBA00047960"/>
    </source>
</evidence>
<dbReference type="SFLD" id="SFLDS00019">
    <property type="entry name" value="Glutathione_Transferase_(cytos"/>
    <property type="match status" value="1"/>
</dbReference>
<dbReference type="PROSITE" id="PS50405">
    <property type="entry name" value="GST_CTER"/>
    <property type="match status" value="1"/>
</dbReference>
<comment type="similarity">
    <text evidence="4">Belongs to the GST superfamily. Sigma family.</text>
</comment>